<evidence type="ECO:0000256" key="2">
    <source>
        <dbReference type="SAM" id="Phobius"/>
    </source>
</evidence>
<name>A0AAV6KMM3_9ERIC</name>
<keyword evidence="2" id="KW-0472">Membrane</keyword>
<gene>
    <name evidence="3" type="ORF">RHGRI_011562</name>
</gene>
<keyword evidence="4" id="KW-1185">Reference proteome</keyword>
<keyword evidence="2" id="KW-0812">Transmembrane</keyword>
<evidence type="ECO:0000256" key="1">
    <source>
        <dbReference type="SAM" id="MobiDB-lite"/>
    </source>
</evidence>
<organism evidence="3 4">
    <name type="scientific">Rhododendron griersonianum</name>
    <dbReference type="NCBI Taxonomy" id="479676"/>
    <lineage>
        <taxon>Eukaryota</taxon>
        <taxon>Viridiplantae</taxon>
        <taxon>Streptophyta</taxon>
        <taxon>Embryophyta</taxon>
        <taxon>Tracheophyta</taxon>
        <taxon>Spermatophyta</taxon>
        <taxon>Magnoliopsida</taxon>
        <taxon>eudicotyledons</taxon>
        <taxon>Gunneridae</taxon>
        <taxon>Pentapetalae</taxon>
        <taxon>asterids</taxon>
        <taxon>Ericales</taxon>
        <taxon>Ericaceae</taxon>
        <taxon>Ericoideae</taxon>
        <taxon>Rhodoreae</taxon>
        <taxon>Rhododendron</taxon>
    </lineage>
</organism>
<reference evidence="3" key="1">
    <citation type="submission" date="2020-08" db="EMBL/GenBank/DDBJ databases">
        <title>Plant Genome Project.</title>
        <authorList>
            <person name="Zhang R.-G."/>
        </authorList>
    </citation>
    <scope>NUCLEOTIDE SEQUENCE</scope>
    <source>
        <strain evidence="3">WSP0</strain>
        <tissue evidence="3">Leaf</tissue>
    </source>
</reference>
<accession>A0AAV6KMM3</accession>
<sequence>MANLEESSPLLSTHLPSDDDKIPTKPTSVPPPAATSTKQSPPDGPAYGWTADGLPLGHGSVVGEPMRRAQWDSSLLDCLGPSDEFCCSDLEVCEFLFRVLFSSYFPIFVLVSWSFIVVLKRVNFKNLTLNVDGEAARHLTGHVDAVVALLRMMCSVSIANLFATLQPTSSATSARFARRAVSSTVGFLILGLRHNLSWSWSRPETKPWAVARPESESCTSALTW</sequence>
<dbReference type="EMBL" id="JACTNZ010000004">
    <property type="protein sequence ID" value="KAG5553712.1"/>
    <property type="molecule type" value="Genomic_DNA"/>
</dbReference>
<dbReference type="Proteomes" id="UP000823749">
    <property type="component" value="Chromosome 4"/>
</dbReference>
<proteinExistence type="predicted"/>
<comment type="caution">
    <text evidence="3">The sequence shown here is derived from an EMBL/GenBank/DDBJ whole genome shotgun (WGS) entry which is preliminary data.</text>
</comment>
<feature type="compositionally biased region" description="Polar residues" evidence="1">
    <location>
        <begin position="1"/>
        <end position="15"/>
    </location>
</feature>
<dbReference type="AlphaFoldDB" id="A0AAV6KMM3"/>
<feature type="transmembrane region" description="Helical" evidence="2">
    <location>
        <begin position="95"/>
        <end position="119"/>
    </location>
</feature>
<evidence type="ECO:0000313" key="4">
    <source>
        <dbReference type="Proteomes" id="UP000823749"/>
    </source>
</evidence>
<keyword evidence="2" id="KW-1133">Transmembrane helix</keyword>
<feature type="region of interest" description="Disordered" evidence="1">
    <location>
        <begin position="1"/>
        <end position="49"/>
    </location>
</feature>
<protein>
    <submittedName>
        <fullName evidence="3">Uncharacterized protein</fullName>
    </submittedName>
</protein>
<evidence type="ECO:0000313" key="3">
    <source>
        <dbReference type="EMBL" id="KAG5553712.1"/>
    </source>
</evidence>